<dbReference type="EC" id="2.3.2.30" evidence="7"/>
<comment type="pathway">
    <text evidence="1">Lipid metabolism.</text>
</comment>
<evidence type="ECO:0000313" key="14">
    <source>
        <dbReference type="Proteomes" id="UP000251571"/>
    </source>
</evidence>
<evidence type="ECO:0000256" key="8">
    <source>
        <dbReference type="ARBA" id="ARBA00039866"/>
    </source>
</evidence>
<evidence type="ECO:0000256" key="9">
    <source>
        <dbReference type="ARBA" id="ARBA00045724"/>
    </source>
</evidence>
<name>A0A2Y9AFZ6_9RHOB</name>
<dbReference type="Gene3D" id="3.40.630.30">
    <property type="match status" value="1"/>
</dbReference>
<dbReference type="PANTHER" id="PTHR37323:SF1">
    <property type="entry name" value="L-ORNITHINE N(ALPHA)-ACYLTRANSFERASE"/>
    <property type="match status" value="1"/>
</dbReference>
<dbReference type="EMBL" id="UETC01000002">
    <property type="protein sequence ID" value="SSA41247.1"/>
    <property type="molecule type" value="Genomic_DNA"/>
</dbReference>
<comment type="function">
    <text evidence="9">Catalyzes the first step in the biosynthesis of ornithine lipids, which are phosphorus-free membrane lipids. Catalyzes the 3-hydroxyacyl-acyl carrier protein-dependent acylation of ornithine to form lyso-ornithine lipid (LOL).</text>
</comment>
<keyword evidence="4" id="KW-0443">Lipid metabolism</keyword>
<sequence>MDRPLTFEITGDARAACALRRSVFVEEMGIAPEIEADSFDATSEHAILRDPGRPELGAIGTARLARGTAYTAREFDLHRLCAAEGRVVELGRTCLHPDYRGGTAALTLFRGIAEQLLQRGVAYLVGTASLPGTDAAALMPVLRGLRDAALAPEELRPRARGPQAVAVTAGAGDLRAAPPLIKAYLRAGAWVGEGAWIDADFGCTDICILLDMARLRLPGAGRRAPLGSVA</sequence>
<dbReference type="AlphaFoldDB" id="A0A2Y9AFZ6"/>
<evidence type="ECO:0000256" key="7">
    <source>
        <dbReference type="ARBA" id="ARBA00039058"/>
    </source>
</evidence>
<evidence type="ECO:0000256" key="1">
    <source>
        <dbReference type="ARBA" id="ARBA00005189"/>
    </source>
</evidence>
<gene>
    <name evidence="11" type="ORF">BCF38_10283</name>
    <name evidence="12" type="ORF">SAMN05421539_10283</name>
</gene>
<dbReference type="OrthoDB" id="9787072at2"/>
<comment type="catalytic activity">
    <reaction evidence="10">
        <text>a (3R)-hydroxyacyl-[ACP] + L-ornithine = a lyso-ornithine lipid + holo-[ACP] + H(+)</text>
        <dbReference type="Rhea" id="RHEA:20633"/>
        <dbReference type="Rhea" id="RHEA-COMP:9685"/>
        <dbReference type="Rhea" id="RHEA-COMP:9945"/>
        <dbReference type="ChEBI" id="CHEBI:15378"/>
        <dbReference type="ChEBI" id="CHEBI:46911"/>
        <dbReference type="ChEBI" id="CHEBI:64479"/>
        <dbReference type="ChEBI" id="CHEBI:78827"/>
        <dbReference type="ChEBI" id="CHEBI:138482"/>
        <dbReference type="EC" id="2.3.2.30"/>
    </reaction>
    <physiologicalReaction direction="left-to-right" evidence="10">
        <dbReference type="Rhea" id="RHEA:20634"/>
    </physiologicalReaction>
</comment>
<dbReference type="Proteomes" id="UP000245839">
    <property type="component" value="Unassembled WGS sequence"/>
</dbReference>
<evidence type="ECO:0000256" key="6">
    <source>
        <dbReference type="ARBA" id="ARBA00038095"/>
    </source>
</evidence>
<comment type="similarity">
    <text evidence="6">Belongs to the acetyltransferase family. OlsB subfamily.</text>
</comment>
<evidence type="ECO:0000313" key="13">
    <source>
        <dbReference type="Proteomes" id="UP000245839"/>
    </source>
</evidence>
<dbReference type="Proteomes" id="UP000251571">
    <property type="component" value="Unassembled WGS sequence"/>
</dbReference>
<keyword evidence="5" id="KW-0012">Acyltransferase</keyword>
<dbReference type="EMBL" id="QGDJ01000002">
    <property type="protein sequence ID" value="PWJ20837.1"/>
    <property type="molecule type" value="Genomic_DNA"/>
</dbReference>
<keyword evidence="2" id="KW-0444">Lipid biosynthesis</keyword>
<dbReference type="Pfam" id="PF13444">
    <property type="entry name" value="Acetyltransf_5"/>
    <property type="match status" value="1"/>
</dbReference>
<evidence type="ECO:0000256" key="3">
    <source>
        <dbReference type="ARBA" id="ARBA00022679"/>
    </source>
</evidence>
<keyword evidence="3" id="KW-0808">Transferase</keyword>
<evidence type="ECO:0000256" key="4">
    <source>
        <dbReference type="ARBA" id="ARBA00023098"/>
    </source>
</evidence>
<evidence type="ECO:0000313" key="12">
    <source>
        <dbReference type="EMBL" id="SSA41247.1"/>
    </source>
</evidence>
<evidence type="ECO:0000256" key="5">
    <source>
        <dbReference type="ARBA" id="ARBA00023315"/>
    </source>
</evidence>
<proteinExistence type="inferred from homology"/>
<evidence type="ECO:0000313" key="11">
    <source>
        <dbReference type="EMBL" id="PWJ20837.1"/>
    </source>
</evidence>
<organism evidence="12 14">
    <name type="scientific">Jannaschia seohaensis</name>
    <dbReference type="NCBI Taxonomy" id="475081"/>
    <lineage>
        <taxon>Bacteria</taxon>
        <taxon>Pseudomonadati</taxon>
        <taxon>Pseudomonadota</taxon>
        <taxon>Alphaproteobacteria</taxon>
        <taxon>Rhodobacterales</taxon>
        <taxon>Roseobacteraceae</taxon>
        <taxon>Jannaschia</taxon>
    </lineage>
</organism>
<dbReference type="GO" id="GO:0006629">
    <property type="term" value="P:lipid metabolic process"/>
    <property type="evidence" value="ECO:0007669"/>
    <property type="project" value="UniProtKB-KW"/>
</dbReference>
<dbReference type="PANTHER" id="PTHR37323">
    <property type="entry name" value="GCN5-RELATED N-ACETYLTRANSFERASE"/>
    <property type="match status" value="1"/>
</dbReference>
<reference evidence="12 14" key="1">
    <citation type="submission" date="2016-10" db="EMBL/GenBank/DDBJ databases">
        <authorList>
            <person name="Cai Z."/>
        </authorList>
    </citation>
    <scope>NUCLEOTIDE SEQUENCE [LARGE SCALE GENOMIC DNA]</scope>
    <source>
        <strain evidence="12 14">DSM 25227</strain>
    </source>
</reference>
<dbReference type="SUPFAM" id="SSF55729">
    <property type="entry name" value="Acyl-CoA N-acyltransferases (Nat)"/>
    <property type="match status" value="1"/>
</dbReference>
<protein>
    <recommendedName>
        <fullName evidence="8">L-ornithine N(alpha)-acyltransferase</fullName>
        <ecNumber evidence="7">2.3.2.30</ecNumber>
    </recommendedName>
</protein>
<accession>A0A2Y9AFZ6</accession>
<dbReference type="GO" id="GO:0043810">
    <property type="term" value="F:ornithine-acyl [acyl carrier protein] N-acyltransferase activity"/>
    <property type="evidence" value="ECO:0007669"/>
    <property type="project" value="UniProtKB-EC"/>
</dbReference>
<dbReference type="RefSeq" id="WP_109563217.1">
    <property type="nucleotide sequence ID" value="NZ_QGDJ01000002.1"/>
</dbReference>
<evidence type="ECO:0000256" key="2">
    <source>
        <dbReference type="ARBA" id="ARBA00022516"/>
    </source>
</evidence>
<dbReference type="InterPro" id="IPR052351">
    <property type="entry name" value="Ornithine_N-alpha-AT"/>
</dbReference>
<dbReference type="InterPro" id="IPR016181">
    <property type="entry name" value="Acyl_CoA_acyltransferase"/>
</dbReference>
<evidence type="ECO:0000256" key="10">
    <source>
        <dbReference type="ARBA" id="ARBA00047785"/>
    </source>
</evidence>
<reference evidence="11 13" key="2">
    <citation type="submission" date="2018-03" db="EMBL/GenBank/DDBJ databases">
        <title>Genomic Encyclopedia of Archaeal and Bacterial Type Strains, Phase II (KMG-II): from individual species to whole genera.</title>
        <authorList>
            <person name="Goeker M."/>
        </authorList>
    </citation>
    <scope>NUCLEOTIDE SEQUENCE [LARGE SCALE GENOMIC DNA]</scope>
    <source>
        <strain evidence="11 13">DSM 25227</strain>
    </source>
</reference>
<keyword evidence="13" id="KW-1185">Reference proteome</keyword>